<evidence type="ECO:0000256" key="2">
    <source>
        <dbReference type="SAM" id="SignalP"/>
    </source>
</evidence>
<evidence type="ECO:0000256" key="1">
    <source>
        <dbReference type="SAM" id="Phobius"/>
    </source>
</evidence>
<dbReference type="RefSeq" id="WP_211294569.1">
    <property type="nucleotide sequence ID" value="NZ_PGFB01000005.1"/>
</dbReference>
<evidence type="ECO:0000313" key="4">
    <source>
        <dbReference type="Proteomes" id="UP000230161"/>
    </source>
</evidence>
<comment type="caution">
    <text evidence="3">The sequence shown here is derived from an EMBL/GenBank/DDBJ whole genome shotgun (WGS) entry which is preliminary data.</text>
</comment>
<dbReference type="NCBIfam" id="TIGR03769">
    <property type="entry name" value="P_ac_wall_RPT"/>
    <property type="match status" value="1"/>
</dbReference>
<proteinExistence type="predicted"/>
<keyword evidence="4" id="KW-1185">Reference proteome</keyword>
<name>A0A2M9BCM7_9MICO</name>
<feature type="signal peptide" evidence="2">
    <location>
        <begin position="1"/>
        <end position="27"/>
    </location>
</feature>
<evidence type="ECO:0000313" key="3">
    <source>
        <dbReference type="EMBL" id="PJJ55682.1"/>
    </source>
</evidence>
<reference evidence="3 4" key="1">
    <citation type="submission" date="2017-11" db="EMBL/GenBank/DDBJ databases">
        <title>Genomic Encyclopedia of Archaeal and Bacterial Type Strains, Phase II (KMG-II): From Individual Species to Whole Genera.</title>
        <authorList>
            <person name="Goeker M."/>
        </authorList>
    </citation>
    <scope>NUCLEOTIDE SEQUENCE [LARGE SCALE GENOMIC DNA]</scope>
    <source>
        <strain evidence="3 4">DSM 25625</strain>
    </source>
</reference>
<protein>
    <submittedName>
        <fullName evidence="3">Surface-anchored protein</fullName>
    </submittedName>
</protein>
<dbReference type="InterPro" id="IPR022435">
    <property type="entry name" value="Surface-anchored_actinobac"/>
</dbReference>
<keyword evidence="2" id="KW-0732">Signal</keyword>
<organism evidence="3 4">
    <name type="scientific">Compostimonas suwonensis</name>
    <dbReference type="NCBI Taxonomy" id="1048394"/>
    <lineage>
        <taxon>Bacteria</taxon>
        <taxon>Bacillati</taxon>
        <taxon>Actinomycetota</taxon>
        <taxon>Actinomycetes</taxon>
        <taxon>Micrococcales</taxon>
        <taxon>Microbacteriaceae</taxon>
        <taxon>Compostimonas</taxon>
    </lineage>
</organism>
<dbReference type="AlphaFoldDB" id="A0A2M9BCM7"/>
<feature type="chain" id="PRO_5014818845" evidence="2">
    <location>
        <begin position="28"/>
        <end position="307"/>
    </location>
</feature>
<feature type="transmembrane region" description="Helical" evidence="1">
    <location>
        <begin position="271"/>
        <end position="294"/>
    </location>
</feature>
<keyword evidence="1" id="KW-1133">Transmembrane helix</keyword>
<keyword evidence="1" id="KW-0472">Membrane</keyword>
<accession>A0A2M9BCM7</accession>
<sequence length="307" mass="31521">MTRRTLARVLAAGAVSTALMMAGPLAAAGEDDLEQTLAPDEATGTGQVELGHGHVDLGPRFVDGQWRLQAHDDSAEPPVWRSLDDVVLRVGDAALLTVPDDPAYAFLGLPAGAQVHVVPQTQDPDVVWVGWNTQDPAVMAAIDRGVTLGVTQVEGPGELVVYLQSGNLGEPQVLWDSTKAMPQDVWVDVDTHTHANWVFSAPGVYLVGVRVAAELASGESVASDATLRFAVGDAADAGEALAGGIPAAAGPSPAATELGALAPDAADPTGLVLTIVVVALIVALVAALLIVLVGGARARRRAERDAS</sequence>
<dbReference type="Proteomes" id="UP000230161">
    <property type="component" value="Unassembled WGS sequence"/>
</dbReference>
<gene>
    <name evidence="3" type="ORF">CLV54_3032</name>
</gene>
<keyword evidence="1" id="KW-0812">Transmembrane</keyword>
<dbReference type="NCBIfam" id="NF038134">
    <property type="entry name" value="choice_anch_M"/>
    <property type="match status" value="1"/>
</dbReference>
<dbReference type="EMBL" id="PGFB01000005">
    <property type="protein sequence ID" value="PJJ55682.1"/>
    <property type="molecule type" value="Genomic_DNA"/>
</dbReference>